<dbReference type="Proteomes" id="UP001174909">
    <property type="component" value="Unassembled WGS sequence"/>
</dbReference>
<dbReference type="Gene3D" id="2.30.30.140">
    <property type="match status" value="1"/>
</dbReference>
<reference evidence="2" key="1">
    <citation type="submission" date="2023-03" db="EMBL/GenBank/DDBJ databases">
        <authorList>
            <person name="Steffen K."/>
            <person name="Cardenas P."/>
        </authorList>
    </citation>
    <scope>NUCLEOTIDE SEQUENCE</scope>
</reference>
<sequence length="96" mass="11124">CAIPEEKEKVDRKKRRYTFSLLESGQLVWAKMAGFCPWPAVVSPDPWSDGQSVVEEREGRIYHVEFLGKDHTHNWIVEDKASNSSWCMGRKERGND</sequence>
<dbReference type="GO" id="GO:0005634">
    <property type="term" value="C:nucleus"/>
    <property type="evidence" value="ECO:0007669"/>
    <property type="project" value="TreeGrafter"/>
</dbReference>
<feature type="non-terminal residue" evidence="2">
    <location>
        <position position="96"/>
    </location>
</feature>
<dbReference type="InterPro" id="IPR042778">
    <property type="entry name" value="ZCWPW1/ZCWPW2"/>
</dbReference>
<dbReference type="PANTHER" id="PTHR15999">
    <property type="entry name" value="ZINC FINGER CW-TYPE PWWP DOMAIN PROTEIN 1"/>
    <property type="match status" value="1"/>
</dbReference>
<dbReference type="SUPFAM" id="SSF63748">
    <property type="entry name" value="Tudor/PWWP/MBT"/>
    <property type="match status" value="1"/>
</dbReference>
<evidence type="ECO:0000259" key="1">
    <source>
        <dbReference type="PROSITE" id="PS50812"/>
    </source>
</evidence>
<feature type="domain" description="PWWP" evidence="1">
    <location>
        <begin position="24"/>
        <end position="80"/>
    </location>
</feature>
<dbReference type="PANTHER" id="PTHR15999:SF6">
    <property type="entry name" value="ZINC FINGER CW-TYPE PWWP DOMAIN PROTEIN 2"/>
    <property type="match status" value="1"/>
</dbReference>
<dbReference type="PROSITE" id="PS50812">
    <property type="entry name" value="PWWP"/>
    <property type="match status" value="1"/>
</dbReference>
<dbReference type="InterPro" id="IPR000313">
    <property type="entry name" value="PWWP_dom"/>
</dbReference>
<dbReference type="Pfam" id="PF00855">
    <property type="entry name" value="PWWP"/>
    <property type="match status" value="1"/>
</dbReference>
<protein>
    <submittedName>
        <fullName evidence="2">Zinc finger CW-type PWWP domain protein 2 homolog</fullName>
    </submittedName>
</protein>
<dbReference type="AlphaFoldDB" id="A0AA35T3Q6"/>
<dbReference type="SMART" id="SM00293">
    <property type="entry name" value="PWWP"/>
    <property type="match status" value="1"/>
</dbReference>
<keyword evidence="3" id="KW-1185">Reference proteome</keyword>
<evidence type="ECO:0000313" key="2">
    <source>
        <dbReference type="EMBL" id="CAI8040903.1"/>
    </source>
</evidence>
<feature type="non-terminal residue" evidence="2">
    <location>
        <position position="1"/>
    </location>
</feature>
<proteinExistence type="predicted"/>
<evidence type="ECO:0000313" key="3">
    <source>
        <dbReference type="Proteomes" id="UP001174909"/>
    </source>
</evidence>
<accession>A0AA35T3Q6</accession>
<organism evidence="2 3">
    <name type="scientific">Geodia barretti</name>
    <name type="common">Barrett's horny sponge</name>
    <dbReference type="NCBI Taxonomy" id="519541"/>
    <lineage>
        <taxon>Eukaryota</taxon>
        <taxon>Metazoa</taxon>
        <taxon>Porifera</taxon>
        <taxon>Demospongiae</taxon>
        <taxon>Heteroscleromorpha</taxon>
        <taxon>Tetractinellida</taxon>
        <taxon>Astrophorina</taxon>
        <taxon>Geodiidae</taxon>
        <taxon>Geodia</taxon>
    </lineage>
</organism>
<comment type="caution">
    <text evidence="2">The sequence shown here is derived from an EMBL/GenBank/DDBJ whole genome shotgun (WGS) entry which is preliminary data.</text>
</comment>
<dbReference type="EMBL" id="CASHTH010003148">
    <property type="protein sequence ID" value="CAI8040903.1"/>
    <property type="molecule type" value="Genomic_DNA"/>
</dbReference>
<gene>
    <name evidence="2" type="ORF">GBAR_LOCUS22739</name>
</gene>
<name>A0AA35T3Q6_GEOBA</name>